<dbReference type="EMBL" id="KZ679260">
    <property type="protein sequence ID" value="PTB42412.1"/>
    <property type="molecule type" value="Genomic_DNA"/>
</dbReference>
<evidence type="ECO:0000313" key="3">
    <source>
        <dbReference type="Proteomes" id="UP000240493"/>
    </source>
</evidence>
<dbReference type="Pfam" id="PF13302">
    <property type="entry name" value="Acetyltransf_3"/>
    <property type="match status" value="1"/>
</dbReference>
<dbReference type="PANTHER" id="PTHR43792:SF1">
    <property type="entry name" value="N-ACETYLTRANSFERASE DOMAIN-CONTAINING PROTEIN"/>
    <property type="match status" value="1"/>
</dbReference>
<keyword evidence="3" id="KW-1185">Reference proteome</keyword>
<dbReference type="InterPro" id="IPR016181">
    <property type="entry name" value="Acyl_CoA_acyltransferase"/>
</dbReference>
<dbReference type="Gene3D" id="3.40.630.30">
    <property type="match status" value="1"/>
</dbReference>
<dbReference type="PROSITE" id="PS51186">
    <property type="entry name" value="GNAT"/>
    <property type="match status" value="1"/>
</dbReference>
<gene>
    <name evidence="2" type="ORF">M441DRAFT_46093</name>
</gene>
<dbReference type="InterPro" id="IPR000182">
    <property type="entry name" value="GNAT_dom"/>
</dbReference>
<dbReference type="AlphaFoldDB" id="A0A2T3ZC95"/>
<reference evidence="2 3" key="1">
    <citation type="submission" date="2016-07" db="EMBL/GenBank/DDBJ databases">
        <title>Multiple horizontal gene transfer events from other fungi enriched the ability of initially mycotrophic Trichoderma (Ascomycota) to feed on dead plant biomass.</title>
        <authorList>
            <consortium name="DOE Joint Genome Institute"/>
            <person name="Aerts A."/>
            <person name="Atanasova L."/>
            <person name="Chenthamara K."/>
            <person name="Zhang J."/>
            <person name="Grujic M."/>
            <person name="Henrissat B."/>
            <person name="Kuo A."/>
            <person name="Salamov A."/>
            <person name="Lipzen A."/>
            <person name="Labutti K."/>
            <person name="Barry K."/>
            <person name="Miao Y."/>
            <person name="Rahimi M.J."/>
            <person name="Shen Q."/>
            <person name="Grigoriev I.V."/>
            <person name="Kubicek C.P."/>
            <person name="Druzhinina I.S."/>
        </authorList>
    </citation>
    <scope>NUCLEOTIDE SEQUENCE [LARGE SCALE GENOMIC DNA]</scope>
    <source>
        <strain evidence="2 3">CBS 433.97</strain>
    </source>
</reference>
<protein>
    <recommendedName>
        <fullName evidence="1">N-acetyltransferase domain-containing protein</fullName>
    </recommendedName>
</protein>
<dbReference type="PANTHER" id="PTHR43792">
    <property type="entry name" value="GNAT FAMILY, PUTATIVE (AFU_ORTHOLOGUE AFUA_3G00765)-RELATED-RELATED"/>
    <property type="match status" value="1"/>
</dbReference>
<accession>A0A2T3ZC95</accession>
<dbReference type="OrthoDB" id="4072826at2759"/>
<evidence type="ECO:0000259" key="1">
    <source>
        <dbReference type="PROSITE" id="PS51186"/>
    </source>
</evidence>
<dbReference type="InterPro" id="IPR051531">
    <property type="entry name" value="N-acetyltransferase"/>
</dbReference>
<organism evidence="2 3">
    <name type="scientific">Trichoderma asperellum (strain ATCC 204424 / CBS 433.97 / NBRC 101777)</name>
    <dbReference type="NCBI Taxonomy" id="1042311"/>
    <lineage>
        <taxon>Eukaryota</taxon>
        <taxon>Fungi</taxon>
        <taxon>Dikarya</taxon>
        <taxon>Ascomycota</taxon>
        <taxon>Pezizomycotina</taxon>
        <taxon>Sordariomycetes</taxon>
        <taxon>Hypocreomycetidae</taxon>
        <taxon>Hypocreales</taxon>
        <taxon>Hypocreaceae</taxon>
        <taxon>Trichoderma</taxon>
    </lineage>
</organism>
<dbReference type="Proteomes" id="UP000240493">
    <property type="component" value="Unassembled WGS sequence"/>
</dbReference>
<evidence type="ECO:0000313" key="2">
    <source>
        <dbReference type="EMBL" id="PTB42412.1"/>
    </source>
</evidence>
<dbReference type="SUPFAM" id="SSF55729">
    <property type="entry name" value="Acyl-CoA N-acyltransferases (Nat)"/>
    <property type="match status" value="1"/>
</dbReference>
<feature type="domain" description="N-acetyltransferase" evidence="1">
    <location>
        <begin position="37"/>
        <end position="224"/>
    </location>
</feature>
<proteinExistence type="predicted"/>
<dbReference type="GO" id="GO:0016747">
    <property type="term" value="F:acyltransferase activity, transferring groups other than amino-acyl groups"/>
    <property type="evidence" value="ECO:0007669"/>
    <property type="project" value="InterPro"/>
</dbReference>
<name>A0A2T3ZC95_TRIA4</name>
<sequence length="239" mass="27349">MASLPNSKPDRVLVKTTLPIRPTPLNSSRQPVTTSRLIIRSIVPEDIKSLHVLRTQPEVMANNPQGRIDKDMEETQRRLDLFLPPKDEGTFNFAICLKETGEMIGTGGCYRFTSMFGWPIIGYMIRKEFWNQGIVTEFLQAWLDMWRNLPREAAEIEVDVRTLLDRDGPVLEQIVTWAVSDNIGSQRVLEKSGFENFLTWTEPDLRNPETNVDLKAFRYFLTKGYGVVSVGVLYGLILE</sequence>